<dbReference type="AlphaFoldDB" id="A0A7I7Y8A1"/>
<gene>
    <name evidence="1" type="ORF">MCNS_06070</name>
</gene>
<dbReference type="Proteomes" id="UP000467385">
    <property type="component" value="Chromosome"/>
</dbReference>
<organism evidence="1 2">
    <name type="scientific">Mycobacterium conspicuum</name>
    <dbReference type="NCBI Taxonomy" id="44010"/>
    <lineage>
        <taxon>Bacteria</taxon>
        <taxon>Bacillati</taxon>
        <taxon>Actinomycetota</taxon>
        <taxon>Actinomycetes</taxon>
        <taxon>Mycobacteriales</taxon>
        <taxon>Mycobacteriaceae</taxon>
        <taxon>Mycobacterium</taxon>
    </lineage>
</organism>
<sequence length="114" mass="11814">MTMRGLLRFFGGAGGVTGGTSSVGGGGASEGFVGAGSAVVVASALIGHHRPGRKAPRGEMLANACVDRAAKDEYPRPIWPYVTVWPSLVNLVAFSRVSYAAEADVRGRGVLRLR</sequence>
<evidence type="ECO:0000313" key="1">
    <source>
        <dbReference type="EMBL" id="BBZ37544.1"/>
    </source>
</evidence>
<reference evidence="1 2" key="1">
    <citation type="journal article" date="2019" name="Emerg. Microbes Infect.">
        <title>Comprehensive subspecies identification of 175 nontuberculous mycobacteria species based on 7547 genomic profiles.</title>
        <authorList>
            <person name="Matsumoto Y."/>
            <person name="Kinjo T."/>
            <person name="Motooka D."/>
            <person name="Nabeya D."/>
            <person name="Jung N."/>
            <person name="Uechi K."/>
            <person name="Horii T."/>
            <person name="Iida T."/>
            <person name="Fujita J."/>
            <person name="Nakamura S."/>
        </authorList>
    </citation>
    <scope>NUCLEOTIDE SEQUENCE [LARGE SCALE GENOMIC DNA]</scope>
    <source>
        <strain evidence="1 2">JCM 14738</strain>
    </source>
</reference>
<proteinExistence type="predicted"/>
<name>A0A7I7Y8A1_9MYCO</name>
<evidence type="ECO:0000313" key="2">
    <source>
        <dbReference type="Proteomes" id="UP000467385"/>
    </source>
</evidence>
<accession>A0A7I7Y8A1</accession>
<protein>
    <submittedName>
        <fullName evidence="1">Uncharacterized protein</fullName>
    </submittedName>
</protein>
<dbReference type="EMBL" id="AP022613">
    <property type="protein sequence ID" value="BBZ37544.1"/>
    <property type="molecule type" value="Genomic_DNA"/>
</dbReference>
<keyword evidence="2" id="KW-1185">Reference proteome</keyword>